<dbReference type="InterPro" id="IPR004089">
    <property type="entry name" value="MCPsignal_dom"/>
</dbReference>
<dbReference type="EMBL" id="HG966617">
    <property type="protein sequence ID" value="CDO58362.1"/>
    <property type="molecule type" value="Genomic_DNA"/>
</dbReference>
<evidence type="ECO:0000313" key="13">
    <source>
        <dbReference type="EMBL" id="CDO58362.1"/>
    </source>
</evidence>
<evidence type="ECO:0000313" key="14">
    <source>
        <dbReference type="Proteomes" id="UP000032160"/>
    </source>
</evidence>
<keyword evidence="5 10" id="KW-1133">Transmembrane helix</keyword>
<dbReference type="PROSITE" id="PS50885">
    <property type="entry name" value="HAMP"/>
    <property type="match status" value="1"/>
</dbReference>
<dbReference type="GO" id="GO:0004888">
    <property type="term" value="F:transmembrane signaling receptor activity"/>
    <property type="evidence" value="ECO:0007669"/>
    <property type="project" value="InterPro"/>
</dbReference>
<evidence type="ECO:0000256" key="2">
    <source>
        <dbReference type="ARBA" id="ARBA00022475"/>
    </source>
</evidence>
<dbReference type="Pfam" id="PF00672">
    <property type="entry name" value="HAMP"/>
    <property type="match status" value="1"/>
</dbReference>
<keyword evidence="4 10" id="KW-0812">Transmembrane</keyword>
<evidence type="ECO:0000256" key="9">
    <source>
        <dbReference type="PROSITE-ProRule" id="PRU00284"/>
    </source>
</evidence>
<accession>X5MBP0</accession>
<dbReference type="AlphaFoldDB" id="X5MBP0"/>
<dbReference type="PANTHER" id="PTHR32089:SF112">
    <property type="entry name" value="LYSOZYME-LIKE PROTEIN-RELATED"/>
    <property type="match status" value="1"/>
</dbReference>
<dbReference type="SUPFAM" id="SSF58104">
    <property type="entry name" value="Methyl-accepting chemotaxis protein (MCP) signaling domain"/>
    <property type="match status" value="1"/>
</dbReference>
<gene>
    <name evidence="13" type="ORF">BN1012_Phect148</name>
</gene>
<dbReference type="KEGG" id="pect:BN1012_Phect148"/>
<dbReference type="GO" id="GO:0007165">
    <property type="term" value="P:signal transduction"/>
    <property type="evidence" value="ECO:0007669"/>
    <property type="project" value="UniProtKB-KW"/>
</dbReference>
<dbReference type="GO" id="GO:0005886">
    <property type="term" value="C:plasma membrane"/>
    <property type="evidence" value="ECO:0007669"/>
    <property type="project" value="UniProtKB-SubCell"/>
</dbReference>
<comment type="subcellular location">
    <subcellularLocation>
        <location evidence="1">Cell membrane</location>
        <topology evidence="1">Multi-pass membrane protein</topology>
    </subcellularLocation>
</comment>
<dbReference type="Pfam" id="PF02743">
    <property type="entry name" value="dCache_1"/>
    <property type="match status" value="1"/>
</dbReference>
<dbReference type="Proteomes" id="UP000032160">
    <property type="component" value="Chromosome I"/>
</dbReference>
<dbReference type="SMART" id="SM00304">
    <property type="entry name" value="HAMP"/>
    <property type="match status" value="1"/>
</dbReference>
<organism evidence="13 14">
    <name type="scientific">Candidatus Phaeomarinibacter ectocarpi</name>
    <dbReference type="NCBI Taxonomy" id="1458461"/>
    <lineage>
        <taxon>Bacteria</taxon>
        <taxon>Pseudomonadati</taxon>
        <taxon>Pseudomonadota</taxon>
        <taxon>Alphaproteobacteria</taxon>
        <taxon>Hyphomicrobiales</taxon>
        <taxon>Parvibaculaceae</taxon>
        <taxon>Candidatus Phaeomarinibacter</taxon>
    </lineage>
</organism>
<dbReference type="Gene3D" id="1.10.287.950">
    <property type="entry name" value="Methyl-accepting chemotaxis protein"/>
    <property type="match status" value="1"/>
</dbReference>
<dbReference type="InterPro" id="IPR003660">
    <property type="entry name" value="HAMP_dom"/>
</dbReference>
<evidence type="ECO:0000259" key="11">
    <source>
        <dbReference type="PROSITE" id="PS50111"/>
    </source>
</evidence>
<evidence type="ECO:0000259" key="12">
    <source>
        <dbReference type="PROSITE" id="PS50885"/>
    </source>
</evidence>
<feature type="transmembrane region" description="Helical" evidence="10">
    <location>
        <begin position="348"/>
        <end position="367"/>
    </location>
</feature>
<dbReference type="OrthoDB" id="7293398at2"/>
<evidence type="ECO:0000256" key="5">
    <source>
        <dbReference type="ARBA" id="ARBA00022989"/>
    </source>
</evidence>
<dbReference type="InterPro" id="IPR033479">
    <property type="entry name" value="dCache_1"/>
</dbReference>
<evidence type="ECO:0000256" key="6">
    <source>
        <dbReference type="ARBA" id="ARBA00023136"/>
    </source>
</evidence>
<dbReference type="Pfam" id="PF00015">
    <property type="entry name" value="MCPsignal"/>
    <property type="match status" value="1"/>
</dbReference>
<dbReference type="CDD" id="cd06225">
    <property type="entry name" value="HAMP"/>
    <property type="match status" value="1"/>
</dbReference>
<evidence type="ECO:0000256" key="3">
    <source>
        <dbReference type="ARBA" id="ARBA00022500"/>
    </source>
</evidence>
<evidence type="ECO:0000256" key="4">
    <source>
        <dbReference type="ARBA" id="ARBA00022692"/>
    </source>
</evidence>
<dbReference type="HOGENOM" id="CLU_000445_107_12_5"/>
<dbReference type="PROSITE" id="PS50111">
    <property type="entry name" value="CHEMOTAXIS_TRANSDUC_2"/>
    <property type="match status" value="1"/>
</dbReference>
<evidence type="ECO:0000256" key="7">
    <source>
        <dbReference type="ARBA" id="ARBA00023224"/>
    </source>
</evidence>
<dbReference type="PATRIC" id="fig|1458461.3.peg.148"/>
<dbReference type="CDD" id="cd18774">
    <property type="entry name" value="PDC2_HK_sensor"/>
    <property type="match status" value="1"/>
</dbReference>
<keyword evidence="14" id="KW-1185">Reference proteome</keyword>
<feature type="transmembrane region" description="Helical" evidence="10">
    <location>
        <begin position="15"/>
        <end position="38"/>
    </location>
</feature>
<comment type="similarity">
    <text evidence="8">Belongs to the methyl-accepting chemotaxis (MCP) protein family.</text>
</comment>
<feature type="domain" description="HAMP" evidence="12">
    <location>
        <begin position="368"/>
        <end position="421"/>
    </location>
</feature>
<dbReference type="InterPro" id="IPR004090">
    <property type="entry name" value="Chemotax_Me-accpt_rcpt"/>
</dbReference>
<keyword evidence="2" id="KW-1003">Cell membrane</keyword>
<protein>
    <submittedName>
        <fullName evidence="13">Methyl-accepting chemotaxis protein</fullName>
    </submittedName>
</protein>
<dbReference type="GO" id="GO:0006935">
    <property type="term" value="P:chemotaxis"/>
    <property type="evidence" value="ECO:0007669"/>
    <property type="project" value="UniProtKB-KW"/>
</dbReference>
<evidence type="ECO:0000256" key="10">
    <source>
        <dbReference type="SAM" id="Phobius"/>
    </source>
</evidence>
<dbReference type="RefSeq" id="WP_081826305.1">
    <property type="nucleotide sequence ID" value="NZ_HG966617.1"/>
</dbReference>
<dbReference type="STRING" id="1458461.BN1012_Phect148"/>
<dbReference type="SMART" id="SM00283">
    <property type="entry name" value="MA"/>
    <property type="match status" value="1"/>
</dbReference>
<evidence type="ECO:0000256" key="1">
    <source>
        <dbReference type="ARBA" id="ARBA00004651"/>
    </source>
</evidence>
<dbReference type="Gene3D" id="6.10.340.10">
    <property type="match status" value="1"/>
</dbReference>
<keyword evidence="7 9" id="KW-0807">Transducer</keyword>
<sequence length="718" mass="75667">MRAPRLSELTLSQKLPAVMIGLTVAAVTITTSLAFFGAKDALDTQVSNKLQNVAADRALEVEEYVDTLGQELAILATSTTVIEAIGAFDDAWLSLGSNAAEQLQRDYITENPHPPAQRHELLTKEDGSFYSHTHSYYHPWFKDLQQRRGYDDVYLFTTSGDLAYSVFKDSDFATNFTQGEWAQSGLGRVFQAAKAADPGTIIFEDFAAYGPSAGEPASFIGMPVFDRIGNRAGVIAYQIPASVINGLMTKSNGLGETAQSFLVGPDKLMRSDSRFSATPTTLKRTVTSQAATLGLAGKTGVVSSVDLTDEPAFAAYDSVSLFGSDWAVIVEISKAEAEAGISSLLNQFLLVATLVLIGAAIVGFFVARGITRPLTAMTSAMEGLSNKDWSIDIPSLDRKDEIGAMALAVEKFKGAGQDAERLQSEEAAREARAAEDKRNAMNQIASDFEASVGEVVEAVAATAMDLKDTAQGVSSIAEQTTAQSATVAAAAEESSVNVQTVSSATEEMSASISEMQQQVMRSRDVSEKAAESVEEAAGKVTGLSDAAHQIGDVLALIQDIAEQTNLLALNATIEAARAGDAGKGFAVVASEVKSLATQTQKATEQIRVQISGVQSESQTAVAAISGIRDVISQVTEISQAIALTIEEQAAATNEIAGNAQQAASGTQEVSTSVQSVSEASQQASAASSQLLSSSNTLAKQGDVLRERMQAFISQIRAA</sequence>
<dbReference type="PANTHER" id="PTHR32089">
    <property type="entry name" value="METHYL-ACCEPTING CHEMOTAXIS PROTEIN MCPB"/>
    <property type="match status" value="1"/>
</dbReference>
<name>X5MBP0_9HYPH</name>
<feature type="domain" description="Methyl-accepting transducer" evidence="11">
    <location>
        <begin position="462"/>
        <end position="691"/>
    </location>
</feature>
<keyword evidence="3" id="KW-0145">Chemotaxis</keyword>
<proteinExistence type="inferred from homology"/>
<keyword evidence="6 10" id="KW-0472">Membrane</keyword>
<dbReference type="PRINTS" id="PR00260">
    <property type="entry name" value="CHEMTRNSDUCR"/>
</dbReference>
<reference evidence="13 14" key="1">
    <citation type="journal article" date="2014" name="Front. Genet.">
        <title>Genome and metabolic network of "Candidatus Phaeomarinobacter ectocarpi" Ec32, a new candidate genus of Alphaproteobacteria frequently associated with brown algae.</title>
        <authorList>
            <person name="Dittami S.M."/>
            <person name="Barbeyron T."/>
            <person name="Boyen C."/>
            <person name="Cambefort J."/>
            <person name="Collet G."/>
            <person name="Delage L."/>
            <person name="Gobet A."/>
            <person name="Groisillier A."/>
            <person name="Leblanc C."/>
            <person name="Michel G."/>
            <person name="Scornet D."/>
            <person name="Siegel A."/>
            <person name="Tapia J.E."/>
            <person name="Tonon T."/>
        </authorList>
    </citation>
    <scope>NUCLEOTIDE SEQUENCE [LARGE SCALE GENOMIC DNA]</scope>
    <source>
        <strain evidence="13 14">Ec32</strain>
    </source>
</reference>
<evidence type="ECO:0000256" key="8">
    <source>
        <dbReference type="ARBA" id="ARBA00029447"/>
    </source>
</evidence>